<dbReference type="EMBL" id="BAAAVI010000040">
    <property type="protein sequence ID" value="GAA2886771.1"/>
    <property type="molecule type" value="Genomic_DNA"/>
</dbReference>
<dbReference type="Pfam" id="PF18143">
    <property type="entry name" value="HAD_SAK_2"/>
    <property type="match status" value="1"/>
</dbReference>
<gene>
    <name evidence="2" type="ORF">GCM10010517_50560</name>
</gene>
<protein>
    <recommendedName>
        <fullName evidence="4">Secreted protein</fullName>
    </recommendedName>
</protein>
<organism evidence="2 3">
    <name type="scientific">Streptosporangium fragile</name>
    <dbReference type="NCBI Taxonomy" id="46186"/>
    <lineage>
        <taxon>Bacteria</taxon>
        <taxon>Bacillati</taxon>
        <taxon>Actinomycetota</taxon>
        <taxon>Actinomycetes</taxon>
        <taxon>Streptosporangiales</taxon>
        <taxon>Streptosporangiaceae</taxon>
        <taxon>Streptosporangium</taxon>
    </lineage>
</organism>
<evidence type="ECO:0000256" key="1">
    <source>
        <dbReference type="SAM" id="MobiDB-lite"/>
    </source>
</evidence>
<keyword evidence="3" id="KW-1185">Reference proteome</keyword>
<evidence type="ECO:0008006" key="4">
    <source>
        <dbReference type="Google" id="ProtNLM"/>
    </source>
</evidence>
<comment type="caution">
    <text evidence="2">The sequence shown here is derived from an EMBL/GenBank/DDBJ whole genome shotgun (WGS) entry which is preliminary data.</text>
</comment>
<sequence length="185" mass="20002">MWLLDVDGVINVARPGWGTAPRSGDAYSGGTAYRMRWAPALLERIRALHRAGGVEIRWCSTWCPDADQVERLFALPRLDRAWSEHLTGSAAAAAKLAAARRVLAQGRRLVWTDDDETPSCGPVYEELTRTGKALLIAPSPRRGLQPEHLDAIEAFISAHPPGSLGTAADDTAATDAGSRRPVIVK</sequence>
<dbReference type="Proteomes" id="UP001500831">
    <property type="component" value="Unassembled WGS sequence"/>
</dbReference>
<name>A0ABP6IIB7_9ACTN</name>
<evidence type="ECO:0000313" key="3">
    <source>
        <dbReference type="Proteomes" id="UP001500831"/>
    </source>
</evidence>
<accession>A0ABP6IIB7</accession>
<feature type="compositionally biased region" description="Low complexity" evidence="1">
    <location>
        <begin position="166"/>
        <end position="176"/>
    </location>
</feature>
<reference evidence="3" key="1">
    <citation type="journal article" date="2019" name="Int. J. Syst. Evol. Microbiol.">
        <title>The Global Catalogue of Microorganisms (GCM) 10K type strain sequencing project: providing services to taxonomists for standard genome sequencing and annotation.</title>
        <authorList>
            <consortium name="The Broad Institute Genomics Platform"/>
            <consortium name="The Broad Institute Genome Sequencing Center for Infectious Disease"/>
            <person name="Wu L."/>
            <person name="Ma J."/>
        </authorList>
    </citation>
    <scope>NUCLEOTIDE SEQUENCE [LARGE SCALE GENOMIC DNA]</scope>
    <source>
        <strain evidence="3">JCM 6242</strain>
    </source>
</reference>
<proteinExistence type="predicted"/>
<evidence type="ECO:0000313" key="2">
    <source>
        <dbReference type="EMBL" id="GAA2886771.1"/>
    </source>
</evidence>
<feature type="region of interest" description="Disordered" evidence="1">
    <location>
        <begin position="163"/>
        <end position="185"/>
    </location>
</feature>